<dbReference type="InterPro" id="IPR036388">
    <property type="entry name" value="WH-like_DNA-bd_sf"/>
</dbReference>
<dbReference type="EMBL" id="JAZEWV010000002">
    <property type="protein sequence ID" value="MEE4541338.1"/>
    <property type="molecule type" value="Genomic_DNA"/>
</dbReference>
<evidence type="ECO:0000313" key="1">
    <source>
        <dbReference type="EMBL" id="MEE4541338.1"/>
    </source>
</evidence>
<dbReference type="SUPFAM" id="SSF46767">
    <property type="entry name" value="Methylated DNA-protein cysteine methyltransferase, C-terminal domain"/>
    <property type="match status" value="1"/>
</dbReference>
<keyword evidence="1" id="KW-0238">DNA-binding</keyword>
<proteinExistence type="predicted"/>
<name>A0ABU7P694_9ACTN</name>
<dbReference type="InterPro" id="IPR011856">
    <property type="entry name" value="tRNA_endonuc-like_dom_sf"/>
</dbReference>
<accession>A0ABU7P694</accession>
<gene>
    <name evidence="1" type="ORF">V2S66_05080</name>
</gene>
<dbReference type="Gene3D" id="1.10.10.10">
    <property type="entry name" value="Winged helix-like DNA-binding domain superfamily/Winged helix DNA-binding domain"/>
    <property type="match status" value="1"/>
</dbReference>
<dbReference type="Proteomes" id="UP001344658">
    <property type="component" value="Unassembled WGS sequence"/>
</dbReference>
<evidence type="ECO:0000313" key="2">
    <source>
        <dbReference type="Proteomes" id="UP001344658"/>
    </source>
</evidence>
<dbReference type="Gene3D" id="3.40.1350.10">
    <property type="match status" value="1"/>
</dbReference>
<protein>
    <submittedName>
        <fullName evidence="1">DNA-binding protein</fullName>
    </submittedName>
</protein>
<sequence>MDHLFSVAGHAATAVTQTSLAAEGLLERQHLQEWVIGNPQVLGESVLVITAEFDRWADAEGVPARERLDVLGLDATGRLVVVELKRDTADRDVHLQAITYAALVSRFDLGTLAQAHHDFLARRGQGTELAECRRRILDHIDGEWSQELLQRPRLMIIAADFPKQVTHTVVWLSEMKLDIDLVQVSLWKIDGNLVAGFTQVYPTPEVEEFTLAPARIEADAVAEKLKERSRARNAVQVITSAGLLPDGTRLRLVPRHGVPDAIRKDILAWVQEADGRGSAVWTNGAAKPLTWSGDGTPFSPTGLAEHIFTSVTGRTVTGVQGTTWWDVDTDHVPDGVDPDEWTRLAGTSLAALASKVSGTRKDWTDLHSLLAAIPEGRWTTYGDIAAAVESHAVPIGTHLASCRECPAPWRVLTAAGKVSTGFRWSDPQRTETPEDILLADGVPVLDGIAAPAARMSAAELRALLNN</sequence>
<comment type="caution">
    <text evidence="1">The sequence shown here is derived from an EMBL/GenBank/DDBJ whole genome shotgun (WGS) entry which is preliminary data.</text>
</comment>
<dbReference type="RefSeq" id="WP_330793205.1">
    <property type="nucleotide sequence ID" value="NZ_JAZEWV010000002.1"/>
</dbReference>
<dbReference type="InterPro" id="IPR036217">
    <property type="entry name" value="MethylDNA_cys_MeTrfase_DNAb"/>
</dbReference>
<organism evidence="1 2">
    <name type="scientific">Actinacidiphila polyblastidii</name>
    <dbReference type="NCBI Taxonomy" id="3110430"/>
    <lineage>
        <taxon>Bacteria</taxon>
        <taxon>Bacillati</taxon>
        <taxon>Actinomycetota</taxon>
        <taxon>Actinomycetes</taxon>
        <taxon>Kitasatosporales</taxon>
        <taxon>Streptomycetaceae</taxon>
        <taxon>Actinacidiphila</taxon>
    </lineage>
</organism>
<dbReference type="GO" id="GO:0003677">
    <property type="term" value="F:DNA binding"/>
    <property type="evidence" value="ECO:0007669"/>
    <property type="project" value="UniProtKB-KW"/>
</dbReference>
<keyword evidence="2" id="KW-1185">Reference proteome</keyword>
<reference evidence="1 2" key="1">
    <citation type="submission" date="2023-12" db="EMBL/GenBank/DDBJ databases">
        <title>Streptomyces sp. V4-01.</title>
        <authorList>
            <person name="Somphong A."/>
            <person name="Phongsopitanun W."/>
        </authorList>
    </citation>
    <scope>NUCLEOTIDE SEQUENCE [LARGE SCALE GENOMIC DNA]</scope>
    <source>
        <strain evidence="1 2">V4-01</strain>
    </source>
</reference>